<dbReference type="InterPro" id="IPR050214">
    <property type="entry name" value="Cys_Synth/Cystath_Beta-Synth"/>
</dbReference>
<evidence type="ECO:0000256" key="6">
    <source>
        <dbReference type="ARBA" id="ARBA00022605"/>
    </source>
</evidence>
<evidence type="ECO:0000256" key="4">
    <source>
        <dbReference type="ARBA" id="ARBA00012681"/>
    </source>
</evidence>
<protein>
    <recommendedName>
        <fullName evidence="5 13">Cysteine synthase</fullName>
        <ecNumber evidence="4 13">2.5.1.47</ecNumber>
    </recommendedName>
</protein>
<dbReference type="GO" id="GO:0005737">
    <property type="term" value="C:cytoplasm"/>
    <property type="evidence" value="ECO:0007669"/>
    <property type="project" value="UniProtKB-ARBA"/>
</dbReference>
<comment type="similarity">
    <text evidence="3 13">Belongs to the cysteine synthase/cystathionine beta-synthase family.</text>
</comment>
<dbReference type="InterPro" id="IPR005859">
    <property type="entry name" value="CysK"/>
</dbReference>
<comment type="pathway">
    <text evidence="2">Amino-acid biosynthesis; L-cysteine biosynthesis; L-cysteine from L-serine: step 2/2.</text>
</comment>
<evidence type="ECO:0000313" key="16">
    <source>
        <dbReference type="Proteomes" id="UP000823990"/>
    </source>
</evidence>
<comment type="catalytic activity">
    <reaction evidence="10 13">
        <text>O-acetyl-L-serine + hydrogen sulfide = L-cysteine + acetate</text>
        <dbReference type="Rhea" id="RHEA:14829"/>
        <dbReference type="ChEBI" id="CHEBI:29919"/>
        <dbReference type="ChEBI" id="CHEBI:30089"/>
        <dbReference type="ChEBI" id="CHEBI:35235"/>
        <dbReference type="ChEBI" id="CHEBI:58340"/>
        <dbReference type="EC" id="2.5.1.47"/>
    </reaction>
</comment>
<dbReference type="EC" id="2.5.1.47" evidence="4 13"/>
<feature type="binding site" evidence="11">
    <location>
        <position position="267"/>
    </location>
    <ligand>
        <name>pyridoxal 5'-phosphate</name>
        <dbReference type="ChEBI" id="CHEBI:597326"/>
    </ligand>
</feature>
<dbReference type="InterPro" id="IPR001216">
    <property type="entry name" value="P-phosphate_BS"/>
</dbReference>
<reference evidence="15" key="2">
    <citation type="submission" date="2021-04" db="EMBL/GenBank/DDBJ databases">
        <authorList>
            <person name="Gilroy R."/>
        </authorList>
    </citation>
    <scope>NUCLEOTIDE SEQUENCE</scope>
    <source>
        <strain evidence="15">12435</strain>
    </source>
</reference>
<evidence type="ECO:0000256" key="2">
    <source>
        <dbReference type="ARBA" id="ARBA00004962"/>
    </source>
</evidence>
<feature type="binding site" evidence="11">
    <location>
        <begin position="179"/>
        <end position="183"/>
    </location>
    <ligand>
        <name>pyridoxal 5'-phosphate</name>
        <dbReference type="ChEBI" id="CHEBI:597326"/>
    </ligand>
</feature>
<dbReference type="NCBIfam" id="TIGR01139">
    <property type="entry name" value="cysK"/>
    <property type="match status" value="1"/>
</dbReference>
<evidence type="ECO:0000256" key="11">
    <source>
        <dbReference type="PIRSR" id="PIRSR605856-50"/>
    </source>
</evidence>
<dbReference type="Pfam" id="PF00291">
    <property type="entry name" value="PALP"/>
    <property type="match status" value="1"/>
</dbReference>
<dbReference type="CDD" id="cd01561">
    <property type="entry name" value="CBS_like"/>
    <property type="match status" value="1"/>
</dbReference>
<keyword evidence="7 13" id="KW-0808">Transferase</keyword>
<dbReference type="PANTHER" id="PTHR10314">
    <property type="entry name" value="CYSTATHIONINE BETA-SYNTHASE"/>
    <property type="match status" value="1"/>
</dbReference>
<reference evidence="15" key="1">
    <citation type="journal article" date="2021" name="PeerJ">
        <title>Extensive microbial diversity within the chicken gut microbiome revealed by metagenomics and culture.</title>
        <authorList>
            <person name="Gilroy R."/>
            <person name="Ravi A."/>
            <person name="Getino M."/>
            <person name="Pursley I."/>
            <person name="Horton D.L."/>
            <person name="Alikhan N.F."/>
            <person name="Baker D."/>
            <person name="Gharbi K."/>
            <person name="Hall N."/>
            <person name="Watson M."/>
            <person name="Adriaenssens E.M."/>
            <person name="Foster-Nyarko E."/>
            <person name="Jarju S."/>
            <person name="Secka A."/>
            <person name="Antonio M."/>
            <person name="Oren A."/>
            <person name="Chaudhuri R.R."/>
            <person name="La Ragione R."/>
            <person name="Hildebrand F."/>
            <person name="Pallen M.J."/>
        </authorList>
    </citation>
    <scope>NUCLEOTIDE SEQUENCE</scope>
    <source>
        <strain evidence="15">12435</strain>
    </source>
</reference>
<evidence type="ECO:0000256" key="10">
    <source>
        <dbReference type="ARBA" id="ARBA00047931"/>
    </source>
</evidence>
<feature type="domain" description="Tryptophan synthase beta chain-like PALP" evidence="14">
    <location>
        <begin position="6"/>
        <end position="295"/>
    </location>
</feature>
<feature type="binding site" evidence="11">
    <location>
        <position position="75"/>
    </location>
    <ligand>
        <name>pyridoxal 5'-phosphate</name>
        <dbReference type="ChEBI" id="CHEBI:597326"/>
    </ligand>
</feature>
<evidence type="ECO:0000256" key="5">
    <source>
        <dbReference type="ARBA" id="ARBA00019371"/>
    </source>
</evidence>
<accession>A0A9D1Q234</accession>
<dbReference type="GO" id="GO:0004124">
    <property type="term" value="F:cysteine synthase activity"/>
    <property type="evidence" value="ECO:0007669"/>
    <property type="project" value="UniProtKB-UniRule"/>
</dbReference>
<keyword evidence="6 13" id="KW-0028">Amino-acid biosynthesis</keyword>
<dbReference type="FunFam" id="3.40.50.1100:FF:000002">
    <property type="entry name" value="Cysteine synthase"/>
    <property type="match status" value="1"/>
</dbReference>
<gene>
    <name evidence="15" type="primary">cysK</name>
    <name evidence="15" type="ORF">H9892_06175</name>
</gene>
<evidence type="ECO:0000256" key="1">
    <source>
        <dbReference type="ARBA" id="ARBA00001933"/>
    </source>
</evidence>
<comment type="caution">
    <text evidence="15">The sequence shown here is derived from an EMBL/GenBank/DDBJ whole genome shotgun (WGS) entry which is preliminary data.</text>
</comment>
<dbReference type="InterPro" id="IPR001926">
    <property type="entry name" value="TrpB-like_PALP"/>
</dbReference>
<dbReference type="Gene3D" id="3.40.50.1100">
    <property type="match status" value="2"/>
</dbReference>
<evidence type="ECO:0000256" key="3">
    <source>
        <dbReference type="ARBA" id="ARBA00007103"/>
    </source>
</evidence>
<dbReference type="SUPFAM" id="SSF53686">
    <property type="entry name" value="Tryptophan synthase beta subunit-like PLP-dependent enzymes"/>
    <property type="match status" value="1"/>
</dbReference>
<dbReference type="Proteomes" id="UP000823990">
    <property type="component" value="Unassembled WGS sequence"/>
</dbReference>
<dbReference type="AlphaFoldDB" id="A0A9D1Q234"/>
<dbReference type="InterPro" id="IPR036052">
    <property type="entry name" value="TrpB-like_PALP_sf"/>
</dbReference>
<keyword evidence="8 11" id="KW-0663">Pyridoxal phosphate</keyword>
<evidence type="ECO:0000313" key="15">
    <source>
        <dbReference type="EMBL" id="HIW02909.1"/>
    </source>
</evidence>
<keyword evidence="9 13" id="KW-0198">Cysteine biosynthesis</keyword>
<name>A0A9D1Q234_9FIRM</name>
<evidence type="ECO:0000256" key="9">
    <source>
        <dbReference type="ARBA" id="ARBA00023192"/>
    </source>
</evidence>
<organism evidence="15 16">
    <name type="scientific">Candidatus Protoclostridium stercorigallinarum</name>
    <dbReference type="NCBI Taxonomy" id="2838741"/>
    <lineage>
        <taxon>Bacteria</taxon>
        <taxon>Bacillati</taxon>
        <taxon>Bacillota</taxon>
        <taxon>Clostridia</taxon>
        <taxon>Candidatus Protoclostridium</taxon>
    </lineage>
</organism>
<evidence type="ECO:0000256" key="8">
    <source>
        <dbReference type="ARBA" id="ARBA00022898"/>
    </source>
</evidence>
<evidence type="ECO:0000256" key="7">
    <source>
        <dbReference type="ARBA" id="ARBA00022679"/>
    </source>
</evidence>
<evidence type="ECO:0000256" key="13">
    <source>
        <dbReference type="RuleBase" id="RU003985"/>
    </source>
</evidence>
<evidence type="ECO:0000259" key="14">
    <source>
        <dbReference type="Pfam" id="PF00291"/>
    </source>
</evidence>
<evidence type="ECO:0000256" key="12">
    <source>
        <dbReference type="PIRSR" id="PIRSR605856-51"/>
    </source>
</evidence>
<dbReference type="PROSITE" id="PS00901">
    <property type="entry name" value="CYS_SYNTHASE"/>
    <property type="match status" value="1"/>
</dbReference>
<dbReference type="GO" id="GO:0006535">
    <property type="term" value="P:cysteine biosynthetic process from serine"/>
    <property type="evidence" value="ECO:0007669"/>
    <property type="project" value="UniProtKB-UniRule"/>
</dbReference>
<dbReference type="InterPro" id="IPR005856">
    <property type="entry name" value="Cys_synth"/>
</dbReference>
<comment type="cofactor">
    <cofactor evidence="1 11 13">
        <name>pyridoxal 5'-phosphate</name>
        <dbReference type="ChEBI" id="CHEBI:597326"/>
    </cofactor>
</comment>
<feature type="modified residue" description="N6-(pyridoxal phosphate)lysine" evidence="12">
    <location>
        <position position="45"/>
    </location>
</feature>
<dbReference type="EMBL" id="DXHS01000099">
    <property type="protein sequence ID" value="HIW02909.1"/>
    <property type="molecule type" value="Genomic_DNA"/>
</dbReference>
<sequence>MIYANVSEAIGSTPLLELGGYARSIGATARILIKLENRNPGGSIKDRVAARMLEDAEAEGKLRPGSVVIEPTSGNTGIGLAMLCAVKGYRLIIVMPDSMSVERRKLMTAYGAELVLTPGALGMSGAVAEAERILSVTPGGFIAGQFDNPSNPRAHYLTTAPEIWSEVSDTLGAFVAGAGTGGTVTGVGRYVKERASSVRIVAAEPAESAVLTGHAPGAHGLQGIGAGFVPGVYDASVIDEVLDVPTSAAADTARTVARTDGLLAGFSGGCNIYAAGVLALRPEFKGRDIVTVLPDSGDRYLSTDLF</sequence>
<dbReference type="NCBIfam" id="TIGR01136">
    <property type="entry name" value="cysKM"/>
    <property type="match status" value="1"/>
</dbReference>
<proteinExistence type="inferred from homology"/>
<dbReference type="FunFam" id="3.40.50.1100:FF:000067">
    <property type="entry name" value="Cysteine synthase"/>
    <property type="match status" value="1"/>
</dbReference>